<dbReference type="GO" id="GO:0005524">
    <property type="term" value="F:ATP binding"/>
    <property type="evidence" value="ECO:0007669"/>
    <property type="project" value="UniProtKB-KW"/>
</dbReference>
<dbReference type="Gene3D" id="3.40.50.300">
    <property type="entry name" value="P-loop containing nucleotide triphosphate hydrolases"/>
    <property type="match status" value="1"/>
</dbReference>
<dbReference type="GO" id="GO:0016787">
    <property type="term" value="F:hydrolase activity"/>
    <property type="evidence" value="ECO:0007669"/>
    <property type="project" value="UniProtKB-KW"/>
</dbReference>
<dbReference type="EC" id="3.6.3.-" evidence="1"/>
<keyword evidence="1" id="KW-0547">Nucleotide-binding</keyword>
<dbReference type="Proteomes" id="UP000254340">
    <property type="component" value="Unassembled WGS sequence"/>
</dbReference>
<dbReference type="SUPFAM" id="SSF52540">
    <property type="entry name" value="P-loop containing nucleoside triphosphate hydrolases"/>
    <property type="match status" value="1"/>
</dbReference>
<accession>A0A377XGX1</accession>
<name>A0A377XGX1_KLEPN</name>
<dbReference type="AlphaFoldDB" id="A0A377XGX1"/>
<dbReference type="EMBL" id="UGLH01000006">
    <property type="protein sequence ID" value="STT82090.1"/>
    <property type="molecule type" value="Genomic_DNA"/>
</dbReference>
<organism evidence="1 2">
    <name type="scientific">Klebsiella pneumoniae</name>
    <dbReference type="NCBI Taxonomy" id="573"/>
    <lineage>
        <taxon>Bacteria</taxon>
        <taxon>Pseudomonadati</taxon>
        <taxon>Pseudomonadota</taxon>
        <taxon>Gammaproteobacteria</taxon>
        <taxon>Enterobacterales</taxon>
        <taxon>Enterobacteriaceae</taxon>
        <taxon>Klebsiella/Raoultella group</taxon>
        <taxon>Klebsiella</taxon>
        <taxon>Klebsiella pneumoniae complex</taxon>
    </lineage>
</organism>
<sequence>MKPLLEARQIRKQFSGVAVLKGIDFTLCAGQVHALMGAMARVNRR</sequence>
<evidence type="ECO:0000313" key="1">
    <source>
        <dbReference type="EMBL" id="STT82090.1"/>
    </source>
</evidence>
<evidence type="ECO:0000313" key="2">
    <source>
        <dbReference type="Proteomes" id="UP000254340"/>
    </source>
</evidence>
<reference evidence="1 2" key="1">
    <citation type="submission" date="2018-06" db="EMBL/GenBank/DDBJ databases">
        <authorList>
            <consortium name="Pathogen Informatics"/>
            <person name="Doyle S."/>
        </authorList>
    </citation>
    <scope>NUCLEOTIDE SEQUENCE [LARGE SCALE GENOMIC DNA]</scope>
    <source>
        <strain evidence="1 2">NCTC5047</strain>
    </source>
</reference>
<keyword evidence="1" id="KW-0378">Hydrolase</keyword>
<protein>
    <submittedName>
        <fullName evidence="1">Putative ABC transport system ATP-binding component</fullName>
        <ecNumber evidence="1">3.6.3.-</ecNumber>
    </submittedName>
</protein>
<keyword evidence="1" id="KW-0067">ATP-binding</keyword>
<dbReference type="InterPro" id="IPR027417">
    <property type="entry name" value="P-loop_NTPase"/>
</dbReference>
<proteinExistence type="predicted"/>
<gene>
    <name evidence="1" type="primary">lsrA_3</name>
    <name evidence="1" type="ORF">NCTC5047_03030</name>
</gene>